<feature type="domain" description="FYVE-type" evidence="6">
    <location>
        <begin position="16"/>
        <end position="76"/>
    </location>
</feature>
<dbReference type="InterPro" id="IPR013083">
    <property type="entry name" value="Znf_RING/FYVE/PHD"/>
</dbReference>
<dbReference type="GO" id="GO:0043130">
    <property type="term" value="F:ubiquitin binding"/>
    <property type="evidence" value="ECO:0007669"/>
    <property type="project" value="TreeGrafter"/>
</dbReference>
<evidence type="ECO:0000256" key="5">
    <source>
        <dbReference type="SAM" id="MobiDB-lite"/>
    </source>
</evidence>
<evidence type="ECO:0000259" key="6">
    <source>
        <dbReference type="PROSITE" id="PS50178"/>
    </source>
</evidence>
<dbReference type="Gene3D" id="3.30.40.10">
    <property type="entry name" value="Zinc/RING finger domain, C3HC4 (zinc finger)"/>
    <property type="match status" value="1"/>
</dbReference>
<gene>
    <name evidence="7" type="ORF">PCAR00345_LOCUS23339</name>
</gene>
<keyword evidence="3" id="KW-0862">Zinc</keyword>
<dbReference type="PANTHER" id="PTHR47794">
    <property type="entry name" value="VACUOLAR PROTEIN SORTING-ASSOCIATED PROTEIN 27"/>
    <property type="match status" value="1"/>
</dbReference>
<dbReference type="EMBL" id="HBIZ01036601">
    <property type="protein sequence ID" value="CAE0770727.1"/>
    <property type="molecule type" value="Transcribed_RNA"/>
</dbReference>
<dbReference type="AlphaFoldDB" id="A0A7S4BML2"/>
<accession>A0A7S4BML2</accession>
<evidence type="ECO:0000256" key="2">
    <source>
        <dbReference type="ARBA" id="ARBA00022771"/>
    </source>
</evidence>
<dbReference type="PROSITE" id="PS50178">
    <property type="entry name" value="ZF_FYVE"/>
    <property type="match status" value="1"/>
</dbReference>
<dbReference type="InterPro" id="IPR011011">
    <property type="entry name" value="Znf_FYVE_PHD"/>
</dbReference>
<dbReference type="InterPro" id="IPR017455">
    <property type="entry name" value="Znf_FYVE-rel"/>
</dbReference>
<dbReference type="InterPro" id="IPR000306">
    <property type="entry name" value="Znf_FYVE"/>
</dbReference>
<keyword evidence="2 4" id="KW-0863">Zinc-finger</keyword>
<evidence type="ECO:0000256" key="1">
    <source>
        <dbReference type="ARBA" id="ARBA00022723"/>
    </source>
</evidence>
<proteinExistence type="predicted"/>
<organism evidence="7">
    <name type="scientific">Chrysotila carterae</name>
    <name type="common">Marine alga</name>
    <name type="synonym">Syracosphaera carterae</name>
    <dbReference type="NCBI Taxonomy" id="13221"/>
    <lineage>
        <taxon>Eukaryota</taxon>
        <taxon>Haptista</taxon>
        <taxon>Haptophyta</taxon>
        <taxon>Prymnesiophyceae</taxon>
        <taxon>Isochrysidales</taxon>
        <taxon>Isochrysidaceae</taxon>
        <taxon>Chrysotila</taxon>
    </lineage>
</organism>
<evidence type="ECO:0000313" key="7">
    <source>
        <dbReference type="EMBL" id="CAE0770727.1"/>
    </source>
</evidence>
<dbReference type="GO" id="GO:0033565">
    <property type="term" value="C:ESCRT-0 complex"/>
    <property type="evidence" value="ECO:0007669"/>
    <property type="project" value="TreeGrafter"/>
</dbReference>
<name>A0A7S4BML2_CHRCT</name>
<dbReference type="Pfam" id="PF01363">
    <property type="entry name" value="FYVE"/>
    <property type="match status" value="1"/>
</dbReference>
<dbReference type="GO" id="GO:0008270">
    <property type="term" value="F:zinc ion binding"/>
    <property type="evidence" value="ECO:0007669"/>
    <property type="project" value="UniProtKB-KW"/>
</dbReference>
<dbReference type="PANTHER" id="PTHR47794:SF1">
    <property type="entry name" value="VACUOLAR PROTEIN SORTING-ASSOCIATED PROTEIN 27"/>
    <property type="match status" value="1"/>
</dbReference>
<dbReference type="SMART" id="SM00064">
    <property type="entry name" value="FYVE"/>
    <property type="match status" value="1"/>
</dbReference>
<evidence type="ECO:0000256" key="4">
    <source>
        <dbReference type="PROSITE-ProRule" id="PRU00091"/>
    </source>
</evidence>
<feature type="region of interest" description="Disordered" evidence="5">
    <location>
        <begin position="226"/>
        <end position="262"/>
    </location>
</feature>
<evidence type="ECO:0000256" key="3">
    <source>
        <dbReference type="ARBA" id="ARBA00022833"/>
    </source>
</evidence>
<dbReference type="SUPFAM" id="SSF57903">
    <property type="entry name" value="FYVE/PHD zinc finger"/>
    <property type="match status" value="1"/>
</dbReference>
<sequence length="262" mass="29131">MLRCCASAHPSFWVPDRKRSTCSSCNKLFTLLRRRHHCRCCGGVFCGSCSMDSIALPAWGIPDVARVCGGCFILESQLVPMMLAGWDFGGSHLQLSADERSITWLTWHAGAPKLRSEDMLDVAAVELCGAGCGLSLKVRGEWFIFKGDRRSQPAAQVWVVALNQLRQLHLQRCGARSKHGDPPRRRDEEFLTKSLLEALKRRQARLIEAQGMFHIADVAAQQSKGYLPIGGTPAKNGGRRPRSKRRSNADANRYRSVSRAAR</sequence>
<keyword evidence="1" id="KW-0479">Metal-binding</keyword>
<dbReference type="GO" id="GO:0043328">
    <property type="term" value="P:protein transport to vacuole involved in ubiquitin-dependent protein catabolic process via the multivesicular body sorting pathway"/>
    <property type="evidence" value="ECO:0007669"/>
    <property type="project" value="TreeGrafter"/>
</dbReference>
<protein>
    <recommendedName>
        <fullName evidence="6">FYVE-type domain-containing protein</fullName>
    </recommendedName>
</protein>
<feature type="compositionally biased region" description="Basic residues" evidence="5">
    <location>
        <begin position="237"/>
        <end position="246"/>
    </location>
</feature>
<dbReference type="GO" id="GO:0006623">
    <property type="term" value="P:protein targeting to vacuole"/>
    <property type="evidence" value="ECO:0007669"/>
    <property type="project" value="TreeGrafter"/>
</dbReference>
<dbReference type="GO" id="GO:0032266">
    <property type="term" value="F:phosphatidylinositol-3-phosphate binding"/>
    <property type="evidence" value="ECO:0007669"/>
    <property type="project" value="TreeGrafter"/>
</dbReference>
<reference evidence="7" key="1">
    <citation type="submission" date="2021-01" db="EMBL/GenBank/DDBJ databases">
        <authorList>
            <person name="Corre E."/>
            <person name="Pelletier E."/>
            <person name="Niang G."/>
            <person name="Scheremetjew M."/>
            <person name="Finn R."/>
            <person name="Kale V."/>
            <person name="Holt S."/>
            <person name="Cochrane G."/>
            <person name="Meng A."/>
            <person name="Brown T."/>
            <person name="Cohen L."/>
        </authorList>
    </citation>
    <scope>NUCLEOTIDE SEQUENCE</scope>
    <source>
        <strain evidence="7">CCMP645</strain>
    </source>
</reference>